<keyword evidence="1" id="KW-0732">Signal</keyword>
<accession>A0A914HZZ8</accession>
<sequence>MQILCLLCVFLLFSPILCVLTNDGPIENGKEQEAEKHSNSDANLRTVSSKFGRVLTGVGLGALVLQAQLTQGAIPLTDQSNNGVQNYPKIQNSSTTNTFQVTNHSQIPLNYSFNIHPRIPNFNDSRHLKEIEKEFLMNEKDQNETSVVSETGKKHKDKLIVYHNVTDGCSLIKCSNGSACAIRTGMASLGNGMFEHFEYPKCIMDPYQLSHNTDPDGNSHIKKNGPGCNLVKCAEVDGFYCHVRISVSKLGNRPYAQVLGGFPQCVHSSKAYDESTNIVMEGGPGCDKIQCFNGEKCKVSVGIAKYGNSKWSQFFWPYCA</sequence>
<evidence type="ECO:0000256" key="1">
    <source>
        <dbReference type="SAM" id="SignalP"/>
    </source>
</evidence>
<keyword evidence="2" id="KW-1185">Reference proteome</keyword>
<name>A0A914HZZ8_GLORO</name>
<dbReference type="WBParaSite" id="Gr19_v10_g5638.t1">
    <property type="protein sequence ID" value="Gr19_v10_g5638.t1"/>
    <property type="gene ID" value="Gr19_v10_g5638"/>
</dbReference>
<reference evidence="3" key="1">
    <citation type="submission" date="2022-11" db="UniProtKB">
        <authorList>
            <consortium name="WormBaseParasite"/>
        </authorList>
    </citation>
    <scope>IDENTIFICATION</scope>
</reference>
<protein>
    <submittedName>
        <fullName evidence="3">Secreted protein</fullName>
    </submittedName>
</protein>
<proteinExistence type="predicted"/>
<evidence type="ECO:0000313" key="3">
    <source>
        <dbReference type="WBParaSite" id="Gr19_v10_g5638.t1"/>
    </source>
</evidence>
<feature type="signal peptide" evidence="1">
    <location>
        <begin position="1"/>
        <end position="18"/>
    </location>
</feature>
<dbReference type="AlphaFoldDB" id="A0A914HZZ8"/>
<evidence type="ECO:0000313" key="2">
    <source>
        <dbReference type="Proteomes" id="UP000887572"/>
    </source>
</evidence>
<dbReference type="Proteomes" id="UP000887572">
    <property type="component" value="Unplaced"/>
</dbReference>
<feature type="chain" id="PRO_5037962839" evidence="1">
    <location>
        <begin position="19"/>
        <end position="320"/>
    </location>
</feature>
<organism evidence="2 3">
    <name type="scientific">Globodera rostochiensis</name>
    <name type="common">Golden nematode worm</name>
    <name type="synonym">Heterodera rostochiensis</name>
    <dbReference type="NCBI Taxonomy" id="31243"/>
    <lineage>
        <taxon>Eukaryota</taxon>
        <taxon>Metazoa</taxon>
        <taxon>Ecdysozoa</taxon>
        <taxon>Nematoda</taxon>
        <taxon>Chromadorea</taxon>
        <taxon>Rhabditida</taxon>
        <taxon>Tylenchina</taxon>
        <taxon>Tylenchomorpha</taxon>
        <taxon>Tylenchoidea</taxon>
        <taxon>Heteroderidae</taxon>
        <taxon>Heteroderinae</taxon>
        <taxon>Globodera</taxon>
    </lineage>
</organism>